<feature type="chain" id="PRO_5010855968" evidence="1">
    <location>
        <begin position="21"/>
        <end position="556"/>
    </location>
</feature>
<evidence type="ECO:0000313" key="2">
    <source>
        <dbReference type="EMBL" id="ORY93011.1"/>
    </source>
</evidence>
<dbReference type="InterPro" id="IPR014867">
    <property type="entry name" value="Spore_coat_CotH_CotH2/3/7"/>
</dbReference>
<dbReference type="AlphaFoldDB" id="A0A1X2H3T8"/>
<proteinExistence type="predicted"/>
<dbReference type="PANTHER" id="PTHR40050:SF1">
    <property type="entry name" value="INNER SPORE COAT PROTEIN H"/>
    <property type="match status" value="1"/>
</dbReference>
<dbReference type="Proteomes" id="UP000242180">
    <property type="component" value="Unassembled WGS sequence"/>
</dbReference>
<dbReference type="InParanoid" id="A0A1X2H3T8"/>
<reference evidence="2 3" key="1">
    <citation type="submission" date="2016-07" db="EMBL/GenBank/DDBJ databases">
        <title>Pervasive Adenine N6-methylation of Active Genes in Fungi.</title>
        <authorList>
            <consortium name="DOE Joint Genome Institute"/>
            <person name="Mondo S.J."/>
            <person name="Dannebaum R.O."/>
            <person name="Kuo R.C."/>
            <person name="Labutti K."/>
            <person name="Haridas S."/>
            <person name="Kuo A."/>
            <person name="Salamov A."/>
            <person name="Ahrendt S.R."/>
            <person name="Lipzen A."/>
            <person name="Sullivan W."/>
            <person name="Andreopoulos W.B."/>
            <person name="Clum A."/>
            <person name="Lindquist E."/>
            <person name="Daum C."/>
            <person name="Ramamoorthy G.K."/>
            <person name="Gryganskyi A."/>
            <person name="Culley D."/>
            <person name="Magnuson J.K."/>
            <person name="James T.Y."/>
            <person name="O'Malley M.A."/>
            <person name="Stajich J.E."/>
            <person name="Spatafora J.W."/>
            <person name="Visel A."/>
            <person name="Grigoriev I.V."/>
        </authorList>
    </citation>
    <scope>NUCLEOTIDE SEQUENCE [LARGE SCALE GENOMIC DNA]</scope>
    <source>
        <strain evidence="2 3">NRRL 2496</strain>
    </source>
</reference>
<accession>A0A1X2H3T8</accession>
<evidence type="ECO:0000313" key="3">
    <source>
        <dbReference type="Proteomes" id="UP000242180"/>
    </source>
</evidence>
<dbReference type="Pfam" id="PF08757">
    <property type="entry name" value="CotH"/>
    <property type="match status" value="1"/>
</dbReference>
<keyword evidence="1" id="KW-0732">Signal</keyword>
<comment type="caution">
    <text evidence="2">The sequence shown here is derived from an EMBL/GenBank/DDBJ whole genome shotgun (WGS) entry which is preliminary data.</text>
</comment>
<dbReference type="OMA" id="WTANVFG"/>
<feature type="signal peptide" evidence="1">
    <location>
        <begin position="1"/>
        <end position="20"/>
    </location>
</feature>
<organism evidence="2 3">
    <name type="scientific">Syncephalastrum racemosum</name>
    <name type="common">Filamentous fungus</name>
    <dbReference type="NCBI Taxonomy" id="13706"/>
    <lineage>
        <taxon>Eukaryota</taxon>
        <taxon>Fungi</taxon>
        <taxon>Fungi incertae sedis</taxon>
        <taxon>Mucoromycota</taxon>
        <taxon>Mucoromycotina</taxon>
        <taxon>Mucoromycetes</taxon>
        <taxon>Mucorales</taxon>
        <taxon>Syncephalastraceae</taxon>
        <taxon>Syncephalastrum</taxon>
    </lineage>
</organism>
<dbReference type="PANTHER" id="PTHR40050">
    <property type="entry name" value="INNER SPORE COAT PROTEIN H"/>
    <property type="match status" value="1"/>
</dbReference>
<protein>
    <submittedName>
        <fullName evidence="2">Coth protein-domain-containing protein</fullName>
    </submittedName>
</protein>
<keyword evidence="3" id="KW-1185">Reference proteome</keyword>
<dbReference type="STRING" id="13706.A0A1X2H3T8"/>
<evidence type="ECO:0000256" key="1">
    <source>
        <dbReference type="SAM" id="SignalP"/>
    </source>
</evidence>
<dbReference type="EMBL" id="MCGN01000009">
    <property type="protein sequence ID" value="ORY93011.1"/>
    <property type="molecule type" value="Genomic_DNA"/>
</dbReference>
<name>A0A1X2H3T8_SYNRA</name>
<gene>
    <name evidence="2" type="ORF">BCR43DRAFT_507473</name>
</gene>
<sequence length="556" mass="63165">MTARYALLAFALLCQWMVFASETEYKVIASPGTDERMAVIVDGQAYPLEAKDEATTLLHTGKAPSADAYQYARIDKNGDIIEKESPIRQGASARNDFYNRSHNTYSVPALERTFPPAPIINRINTDELHPSDEIPTIQILADQGEIDNMHNNPRNRDIKVKAEMAYITLDSIQKFKKLKVELAGKSSREQPQLSYNLKFKKDGFFGFRRIKLRAIGATDPSYLRENLMFRVYQSMGIPTTQQSYVRLFINDQPLGLFGLVEHFKDPWLSNEFGGGSESYKQGPLYQGTVVSDDPKLSADLSYYNEDTVYKGGQYAVKVKAAEGQTDTQPIEDFTKFIEDAPVSGKDAVKLWEERLDVDTFLRSMAVEVLFGFTDGFLFFANNYYLYLDPESNRFVFIPSDVNQSLGSSSYPVDKLLSGNYTDFPRMQDRKIVRKLLTVPEFRQKFHTIVQTMVDDLFNTETLYPVIDAIMTMIEEDVAWDEGLPRVSSLSNMGYGNSPHRDAETVTDFNHRMVEHFSLKQAVDGPIQDHASLVSVKEWIEKKSANTREFLASENGY</sequence>
<dbReference type="OrthoDB" id="10267127at2759"/>